<dbReference type="AlphaFoldDB" id="A0AA38RLV3"/>
<evidence type="ECO:0000259" key="3">
    <source>
        <dbReference type="Pfam" id="PF07969"/>
    </source>
</evidence>
<dbReference type="Gene3D" id="3.20.20.140">
    <property type="entry name" value="Metal-dependent hydrolases"/>
    <property type="match status" value="2"/>
</dbReference>
<comment type="caution">
    <text evidence="4">The sequence shown here is derived from an EMBL/GenBank/DDBJ whole genome shotgun (WGS) entry which is preliminary data.</text>
</comment>
<keyword evidence="2" id="KW-1133">Transmembrane helix</keyword>
<dbReference type="EMBL" id="JANBVO010000008">
    <property type="protein sequence ID" value="KAJ9150475.1"/>
    <property type="molecule type" value="Genomic_DNA"/>
</dbReference>
<proteinExistence type="predicted"/>
<dbReference type="SUPFAM" id="SSF51338">
    <property type="entry name" value="Composite domain of metallo-dependent hydrolases"/>
    <property type="match status" value="1"/>
</dbReference>
<keyword evidence="2" id="KW-0472">Membrane</keyword>
<protein>
    <submittedName>
        <fullName evidence="4">Amidohydrolase</fullName>
    </submittedName>
</protein>
<evidence type="ECO:0000313" key="5">
    <source>
        <dbReference type="Proteomes" id="UP001174694"/>
    </source>
</evidence>
<evidence type="ECO:0000313" key="4">
    <source>
        <dbReference type="EMBL" id="KAJ9150475.1"/>
    </source>
</evidence>
<feature type="transmembrane region" description="Helical" evidence="2">
    <location>
        <begin position="41"/>
        <end position="59"/>
    </location>
</feature>
<sequence>MDKTDSAGEKGELPPYSAVAPGPWWLGRAAGCRRHMRRSRAARVFALACLAFIVYAQWWQMLDGSSRQAANAKNLSIDKLQADLAICSKLHQKPQDPIGLGRERNVRYVDGHEPTLIRNATVWVGEPAEGTTAEAARAGAGYSWITADVLLEKGLIVKVERDISPQTLPEGTVTWDARGRQLTAGVIDMHSHAGVDSLPELRGNSDSNEMSADITPYARSIDGIQPFDHQIQVIKSGGVTTSLVLPGSGNNIGGEAYVIKHAVGKPDGRKEVSVEDMLADPDRNWRYMKMACGENAKRIYGKVGERGPVSRMGESWEFRHAFEQAANIIQEQDDWCAVAAAVGIENMESYLPQDLKWESLAAALRGQVHINTHCYTVPDLEAMVDHTIEFKFSVRAFHHAHQTFLVPEILKRTWGGRPPASAIFATNMYYKAESFVGSEYAGKILYENNLTTVYVSDNPVLNAQHVIFEAAKGYKFGLPYHAALAGVTSAPAELLGLGNRLGKIKPGFDADVVVWDSDPLSVGATPVQVWIDGTAQFDDPVELNKPLSAPIVPDSALSVTNEESTSENSVLFTGVKKVLLSGTKETAEASDSGFNVVISSGKISCVGACESDLKAAAAAGTKVVHLENGYLTESFTAFGSTLGLNQIDAEKDTDDGSNVDAFSRASDGLALEGKKLGAAHAFGITKAITAPKFVGGGSHHGVSVGFLTGAATALEDGAVWAEDVSVHYTLTPDAKRGASLSHAVGELRRKLLEAVASNETISDASSEKAYLKRVVAGELPLALTVHSADAIAAALKVKSAVEEHSSSTIRLVIIGGAESHILAKELAAADVGVVLAPFQSYANTWDQRRALTGAPLTNGTSVDILLDAGVVAAIGLEEDWIVRDLALLAGVAYKNGGGRLSEKGALGLISKNIYEMLGISEPTSTDGHFLVFEGSPLDIGSRIKAVGGGRNAVTVFA</sequence>
<dbReference type="PANTHER" id="PTHR11113:SF14">
    <property type="entry name" value="N-ACETYLGLUCOSAMINE-6-PHOSPHATE DEACETYLASE"/>
    <property type="match status" value="1"/>
</dbReference>
<dbReference type="Proteomes" id="UP001174694">
    <property type="component" value="Unassembled WGS sequence"/>
</dbReference>
<keyword evidence="5" id="KW-1185">Reference proteome</keyword>
<dbReference type="SUPFAM" id="SSF51556">
    <property type="entry name" value="Metallo-dependent hydrolases"/>
    <property type="match status" value="1"/>
</dbReference>
<dbReference type="Pfam" id="PF07969">
    <property type="entry name" value="Amidohydro_3"/>
    <property type="match status" value="1"/>
</dbReference>
<gene>
    <name evidence="4" type="ORF">NKR23_g3802</name>
</gene>
<dbReference type="InterPro" id="IPR011059">
    <property type="entry name" value="Metal-dep_hydrolase_composite"/>
</dbReference>
<reference evidence="4" key="1">
    <citation type="submission" date="2022-07" db="EMBL/GenBank/DDBJ databases">
        <title>Fungi with potential for degradation of polypropylene.</title>
        <authorList>
            <person name="Gostincar C."/>
        </authorList>
    </citation>
    <scope>NUCLEOTIDE SEQUENCE</scope>
    <source>
        <strain evidence="4">EXF-13308</strain>
    </source>
</reference>
<evidence type="ECO:0000256" key="2">
    <source>
        <dbReference type="SAM" id="Phobius"/>
    </source>
</evidence>
<dbReference type="GO" id="GO:0006046">
    <property type="term" value="P:N-acetylglucosamine catabolic process"/>
    <property type="evidence" value="ECO:0007669"/>
    <property type="project" value="TreeGrafter"/>
</dbReference>
<dbReference type="InterPro" id="IPR013108">
    <property type="entry name" value="Amidohydro_3"/>
</dbReference>
<dbReference type="GO" id="GO:0008448">
    <property type="term" value="F:N-acetylglucosamine-6-phosphate deacetylase activity"/>
    <property type="evidence" value="ECO:0007669"/>
    <property type="project" value="TreeGrafter"/>
</dbReference>
<keyword evidence="1" id="KW-0378">Hydrolase</keyword>
<dbReference type="CDD" id="cd01309">
    <property type="entry name" value="Met_dep_hydrolase_C"/>
    <property type="match status" value="1"/>
</dbReference>
<dbReference type="InterPro" id="IPR032466">
    <property type="entry name" value="Metal_Hydrolase"/>
</dbReference>
<evidence type="ECO:0000256" key="1">
    <source>
        <dbReference type="ARBA" id="ARBA00022801"/>
    </source>
</evidence>
<keyword evidence="2" id="KW-0812">Transmembrane</keyword>
<accession>A0AA38RLV3</accession>
<feature type="domain" description="Amidohydrolase 3" evidence="3">
    <location>
        <begin position="478"/>
        <end position="533"/>
    </location>
</feature>
<name>A0AA38RLV3_9PEZI</name>
<organism evidence="4 5">
    <name type="scientific">Pleurostoma richardsiae</name>
    <dbReference type="NCBI Taxonomy" id="41990"/>
    <lineage>
        <taxon>Eukaryota</taxon>
        <taxon>Fungi</taxon>
        <taxon>Dikarya</taxon>
        <taxon>Ascomycota</taxon>
        <taxon>Pezizomycotina</taxon>
        <taxon>Sordariomycetes</taxon>
        <taxon>Sordariomycetidae</taxon>
        <taxon>Calosphaeriales</taxon>
        <taxon>Pleurostomataceae</taxon>
        <taxon>Pleurostoma</taxon>
    </lineage>
</organism>
<dbReference type="PANTHER" id="PTHR11113">
    <property type="entry name" value="N-ACETYLGLUCOSAMINE-6-PHOSPHATE DEACETYLASE"/>
    <property type="match status" value="1"/>
</dbReference>